<evidence type="ECO:0000313" key="14">
    <source>
        <dbReference type="EMBL" id="PIP33402.1"/>
    </source>
</evidence>
<dbReference type="GO" id="GO:0048040">
    <property type="term" value="F:UDP-glucuronate decarboxylase activity"/>
    <property type="evidence" value="ECO:0007669"/>
    <property type="project" value="TreeGrafter"/>
</dbReference>
<evidence type="ECO:0000256" key="1">
    <source>
        <dbReference type="ARBA" id="ARBA00001911"/>
    </source>
</evidence>
<evidence type="ECO:0000256" key="7">
    <source>
        <dbReference type="ARBA" id="ARBA00023027"/>
    </source>
</evidence>
<keyword evidence="3" id="KW-0812">Transmembrane</keyword>
<keyword evidence="6" id="KW-1133">Transmembrane helix</keyword>
<dbReference type="Proteomes" id="UP000230729">
    <property type="component" value="Unassembled WGS sequence"/>
</dbReference>
<evidence type="ECO:0000256" key="3">
    <source>
        <dbReference type="ARBA" id="ARBA00022692"/>
    </source>
</evidence>
<dbReference type="EMBL" id="PCSD01000107">
    <property type="protein sequence ID" value="PIP33402.1"/>
    <property type="molecule type" value="Genomic_DNA"/>
</dbReference>
<evidence type="ECO:0000256" key="8">
    <source>
        <dbReference type="ARBA" id="ARBA00023034"/>
    </source>
</evidence>
<keyword evidence="11" id="KW-0456">Lyase</keyword>
<evidence type="ECO:0000256" key="2">
    <source>
        <dbReference type="ARBA" id="ARBA00004323"/>
    </source>
</evidence>
<protein>
    <submittedName>
        <fullName evidence="14">NAD-dependent dehydratase</fullName>
    </submittedName>
</protein>
<dbReference type="PANTHER" id="PTHR43078">
    <property type="entry name" value="UDP-GLUCURONIC ACID DECARBOXYLASE-RELATED"/>
    <property type="match status" value="1"/>
</dbReference>
<evidence type="ECO:0000256" key="10">
    <source>
        <dbReference type="ARBA" id="ARBA00023180"/>
    </source>
</evidence>
<keyword evidence="8" id="KW-0333">Golgi apparatus</keyword>
<keyword evidence="5" id="KW-0735">Signal-anchor</keyword>
<dbReference type="SUPFAM" id="SSF51735">
    <property type="entry name" value="NAD(P)-binding Rossmann-fold domains"/>
    <property type="match status" value="1"/>
</dbReference>
<dbReference type="AlphaFoldDB" id="A0A2G9ZJR5"/>
<organism evidence="14 15">
    <name type="scientific">Candidatus Falkowbacteria bacterium CG23_combo_of_CG06-09_8_20_14_all_49_15</name>
    <dbReference type="NCBI Taxonomy" id="1974572"/>
    <lineage>
        <taxon>Bacteria</taxon>
        <taxon>Candidatus Falkowiibacteriota</taxon>
    </lineage>
</organism>
<comment type="caution">
    <text evidence="14">The sequence shown here is derived from an EMBL/GenBank/DDBJ whole genome shotgun (WGS) entry which is preliminary data.</text>
</comment>
<evidence type="ECO:0000256" key="12">
    <source>
        <dbReference type="ARBA" id="ARBA00037859"/>
    </source>
</evidence>
<dbReference type="GO" id="GO:0042732">
    <property type="term" value="P:D-xylose metabolic process"/>
    <property type="evidence" value="ECO:0007669"/>
    <property type="project" value="InterPro"/>
</dbReference>
<keyword evidence="9" id="KW-0472">Membrane</keyword>
<dbReference type="InterPro" id="IPR001509">
    <property type="entry name" value="Epimerase_deHydtase"/>
</dbReference>
<accession>A0A2G9ZJR5</accession>
<evidence type="ECO:0000256" key="9">
    <source>
        <dbReference type="ARBA" id="ARBA00023136"/>
    </source>
</evidence>
<keyword evidence="10" id="KW-0325">Glycoprotein</keyword>
<sequence>MPQKVIFDKKNVLVTGGAGFIGSHLCDELVKTSKVICLDNFSSGDEKNIDHLLAEENFRFLKHDIAEPLDLEAFPELNDFKIAFQGIQEIYNLACPMSPKDFEKSRVETILANTTGLINMLNLARHYEAAFLHFSSSVVYGPRRADNQKIAEDDIGAVDFLSPRAGYDEGKRYAETMVKTYGEVYGLSAKIIRLFRIYGPRMKLIDNQMIPDIINNALDGADVEIIGDRNFSTSLCYVSDAVDAAIKMMSSGRSRPVNIGSDVLLNMTDVAEKIIRLIGSNSQIKYAPAHLFMTPLCLPDITLAKNLLGWMPVVTLEKGLEKTIDDLRASKNLIGPVNY</sequence>
<evidence type="ECO:0000256" key="5">
    <source>
        <dbReference type="ARBA" id="ARBA00022968"/>
    </source>
</evidence>
<evidence type="ECO:0000256" key="6">
    <source>
        <dbReference type="ARBA" id="ARBA00022989"/>
    </source>
</evidence>
<keyword evidence="4" id="KW-0210">Decarboxylase</keyword>
<reference evidence="14 15" key="1">
    <citation type="submission" date="2017-09" db="EMBL/GenBank/DDBJ databases">
        <title>Depth-based differentiation of microbial function through sediment-hosted aquifers and enrichment of novel symbionts in the deep terrestrial subsurface.</title>
        <authorList>
            <person name="Probst A.J."/>
            <person name="Ladd B."/>
            <person name="Jarett J.K."/>
            <person name="Geller-Mcgrath D.E."/>
            <person name="Sieber C.M."/>
            <person name="Emerson J.B."/>
            <person name="Anantharaman K."/>
            <person name="Thomas B.C."/>
            <person name="Malmstrom R."/>
            <person name="Stieglmeier M."/>
            <person name="Klingl A."/>
            <person name="Woyke T."/>
            <person name="Ryan C.M."/>
            <person name="Banfield J.F."/>
        </authorList>
    </citation>
    <scope>NUCLEOTIDE SEQUENCE [LARGE SCALE GENOMIC DNA]</scope>
    <source>
        <strain evidence="14">CG23_combo_of_CG06-09_8_20_14_all_49_15</strain>
    </source>
</reference>
<gene>
    <name evidence="14" type="ORF">COX22_04485</name>
</gene>
<comment type="subcellular location">
    <subcellularLocation>
        <location evidence="2">Golgi apparatus membrane</location>
        <topology evidence="2">Single-pass type II membrane protein</topology>
    </subcellularLocation>
    <subcellularLocation>
        <location evidence="12">Golgi apparatus</location>
        <location evidence="12">Golgi stack membrane</location>
    </subcellularLocation>
</comment>
<keyword evidence="7" id="KW-0520">NAD</keyword>
<proteinExistence type="predicted"/>
<dbReference type="GO" id="GO:0070403">
    <property type="term" value="F:NAD+ binding"/>
    <property type="evidence" value="ECO:0007669"/>
    <property type="project" value="InterPro"/>
</dbReference>
<dbReference type="Gene3D" id="3.40.50.720">
    <property type="entry name" value="NAD(P)-binding Rossmann-like Domain"/>
    <property type="match status" value="1"/>
</dbReference>
<evidence type="ECO:0000256" key="11">
    <source>
        <dbReference type="ARBA" id="ARBA00023239"/>
    </source>
</evidence>
<dbReference type="FunFam" id="3.40.50.720:FF:000065">
    <property type="entry name" value="UDP-glucuronic acid decarboxylase 1"/>
    <property type="match status" value="1"/>
</dbReference>
<dbReference type="GO" id="GO:0005737">
    <property type="term" value="C:cytoplasm"/>
    <property type="evidence" value="ECO:0007669"/>
    <property type="project" value="TreeGrafter"/>
</dbReference>
<dbReference type="InterPro" id="IPR036291">
    <property type="entry name" value="NAD(P)-bd_dom_sf"/>
</dbReference>
<evidence type="ECO:0000313" key="15">
    <source>
        <dbReference type="Proteomes" id="UP000230729"/>
    </source>
</evidence>
<evidence type="ECO:0000259" key="13">
    <source>
        <dbReference type="Pfam" id="PF01370"/>
    </source>
</evidence>
<dbReference type="InterPro" id="IPR044516">
    <property type="entry name" value="UXS-like"/>
</dbReference>
<evidence type="ECO:0000256" key="4">
    <source>
        <dbReference type="ARBA" id="ARBA00022793"/>
    </source>
</evidence>
<name>A0A2G9ZJR5_9BACT</name>
<dbReference type="PANTHER" id="PTHR43078:SF6">
    <property type="entry name" value="UDP-GLUCURONIC ACID DECARBOXYLASE 1"/>
    <property type="match status" value="1"/>
</dbReference>
<dbReference type="Pfam" id="PF01370">
    <property type="entry name" value="Epimerase"/>
    <property type="match status" value="1"/>
</dbReference>
<feature type="domain" description="NAD-dependent epimerase/dehydratase" evidence="13">
    <location>
        <begin position="12"/>
        <end position="260"/>
    </location>
</feature>
<comment type="cofactor">
    <cofactor evidence="1">
        <name>NAD(+)</name>
        <dbReference type="ChEBI" id="CHEBI:57540"/>
    </cofactor>
</comment>